<protein>
    <recommendedName>
        <fullName evidence="5">WD40 repeat domain-containing protein</fullName>
    </recommendedName>
</protein>
<dbReference type="AlphaFoldDB" id="A0A853C0F8"/>
<feature type="transmembrane region" description="Helical" evidence="2">
    <location>
        <begin position="38"/>
        <end position="58"/>
    </location>
</feature>
<dbReference type="RefSeq" id="WP_179666734.1">
    <property type="nucleotide sequence ID" value="NZ_JACCFP010000001.1"/>
</dbReference>
<dbReference type="SUPFAM" id="SSF50969">
    <property type="entry name" value="YVTN repeat-like/Quinoprotein amine dehydrogenase"/>
    <property type="match status" value="1"/>
</dbReference>
<reference evidence="3 4" key="1">
    <citation type="submission" date="2020-07" db="EMBL/GenBank/DDBJ databases">
        <title>Sequencing the genomes of 1000 actinobacteria strains.</title>
        <authorList>
            <person name="Klenk H.-P."/>
        </authorList>
    </citation>
    <scope>NUCLEOTIDE SEQUENCE [LARGE SCALE GENOMIC DNA]</scope>
    <source>
        <strain evidence="3 4">DSM 103833</strain>
    </source>
</reference>
<keyword evidence="2" id="KW-0812">Transmembrane</keyword>
<gene>
    <name evidence="3" type="ORF">HNR19_000796</name>
</gene>
<keyword evidence="2" id="KW-0472">Membrane</keyword>
<proteinExistence type="predicted"/>
<evidence type="ECO:0000256" key="2">
    <source>
        <dbReference type="SAM" id="Phobius"/>
    </source>
</evidence>
<name>A0A853C0F8_9ACTN</name>
<sequence>MSEQRLQDLLEERVADLPPVDLVGGALARASDVRRRRWTVAGVVVAVVAVVGAGTVVATGGGDEPAPPPATSPTNTGPVPVAERAGSYGGVPVWWAPSTEDEEALPEVVGSGLPAEIDLSAGAPPVPAGVRAVALFQVWGDEPGRVVVVGADGTSYSLDVGFPPVTDEGGNESPPVTAESLSPDGRYAFFAQDRSLEVYDFEQAVFTKIDMRPGAAPNAYWTDDGLLSAPVLSSDSGWFDHAPTGEPVGASDGQVGYRAPKSGDDAYGPVARTGSDGARGMFLEGPVDVPDAPPASAVDALGGGGLNRPEALLAFARSGTDAGRWLQCCPPVGWLDADTVLFESRHAEARILAWRVGTADVFRVSDIRGWTPGEESYVGSFADLAGAAQPDGSDASDDAAPQATPGGTYAGAPVWWAPSPADEADLPLLPDSPLPAEIDLSTATGGEIGQPVLGLFGGRRNEAFVLTVTGRVVRVDTSRLERVADEGGNVRSPVSSYGLSPDGRYAFFIQESSLEVRDFLTGEWTTIDTPDWLAEGARWSGEDEIWVPIRLGESSAGTIYGLDGEAVAADVDWVQPWSAPGDQPFGPTVSAPDSVAQAAFLRGPVRGGTVSNPQAIVASLGTDRSVLALDFGAGTRDVRPKGCCLALSWIDDDTLLLSSASDSGQRLLAWDVGTSRLFRVSEVLGEGWVAAIR</sequence>
<dbReference type="InterPro" id="IPR011044">
    <property type="entry name" value="Quino_amine_DH_bsu"/>
</dbReference>
<dbReference type="EMBL" id="JACCFP010000001">
    <property type="protein sequence ID" value="NYJ00098.1"/>
    <property type="molecule type" value="Genomic_DNA"/>
</dbReference>
<evidence type="ECO:0000313" key="4">
    <source>
        <dbReference type="Proteomes" id="UP000530424"/>
    </source>
</evidence>
<feature type="region of interest" description="Disordered" evidence="1">
    <location>
        <begin position="59"/>
        <end position="83"/>
    </location>
</feature>
<organism evidence="3 4">
    <name type="scientific">Nocardioides thalensis</name>
    <dbReference type="NCBI Taxonomy" id="1914755"/>
    <lineage>
        <taxon>Bacteria</taxon>
        <taxon>Bacillati</taxon>
        <taxon>Actinomycetota</taxon>
        <taxon>Actinomycetes</taxon>
        <taxon>Propionibacteriales</taxon>
        <taxon>Nocardioidaceae</taxon>
        <taxon>Nocardioides</taxon>
    </lineage>
</organism>
<keyword evidence="4" id="KW-1185">Reference proteome</keyword>
<keyword evidence="2" id="KW-1133">Transmembrane helix</keyword>
<comment type="caution">
    <text evidence="3">The sequence shown here is derived from an EMBL/GenBank/DDBJ whole genome shotgun (WGS) entry which is preliminary data.</text>
</comment>
<evidence type="ECO:0000313" key="3">
    <source>
        <dbReference type="EMBL" id="NYJ00098.1"/>
    </source>
</evidence>
<dbReference type="Proteomes" id="UP000530424">
    <property type="component" value="Unassembled WGS sequence"/>
</dbReference>
<dbReference type="SUPFAM" id="SSF82171">
    <property type="entry name" value="DPP6 N-terminal domain-like"/>
    <property type="match status" value="1"/>
</dbReference>
<accession>A0A853C0F8</accession>
<evidence type="ECO:0000256" key="1">
    <source>
        <dbReference type="SAM" id="MobiDB-lite"/>
    </source>
</evidence>
<evidence type="ECO:0008006" key="5">
    <source>
        <dbReference type="Google" id="ProtNLM"/>
    </source>
</evidence>